<dbReference type="AlphaFoldDB" id="A0A2N9VZW4"/>
<evidence type="ECO:0008006" key="4">
    <source>
        <dbReference type="Google" id="ProtNLM"/>
    </source>
</evidence>
<gene>
    <name evidence="2" type="ORF">B5P45_09510</name>
</gene>
<dbReference type="RefSeq" id="WP_100002135.1">
    <property type="nucleotide sequence ID" value="NZ_CP017941.1"/>
</dbReference>
<keyword evidence="3" id="KW-1185">Reference proteome</keyword>
<proteinExistence type="predicted"/>
<feature type="chain" id="PRO_5014951778" description="Periplasmic heavy metal sensor" evidence="1">
    <location>
        <begin position="21"/>
        <end position="176"/>
    </location>
</feature>
<dbReference type="KEGG" id="pht:BLM14_22480"/>
<dbReference type="Proteomes" id="UP000232163">
    <property type="component" value="Unassembled WGS sequence"/>
</dbReference>
<organism evidence="2 3">
    <name type="scientific">Phyllobacterium zundukense</name>
    <dbReference type="NCBI Taxonomy" id="1867719"/>
    <lineage>
        <taxon>Bacteria</taxon>
        <taxon>Pseudomonadati</taxon>
        <taxon>Pseudomonadota</taxon>
        <taxon>Alphaproteobacteria</taxon>
        <taxon>Hyphomicrobiales</taxon>
        <taxon>Phyllobacteriaceae</taxon>
        <taxon>Phyllobacterium</taxon>
    </lineage>
</organism>
<evidence type="ECO:0000256" key="1">
    <source>
        <dbReference type="SAM" id="SignalP"/>
    </source>
</evidence>
<reference evidence="2 3" key="1">
    <citation type="journal article" date="2017" name="Int J Environ Stud">
        <title>Does the Miocene-Pliocene relict legume Oxytropis triphylla form nitrogen-fixing nodules with a combination of bacterial strains?</title>
        <authorList>
            <person name="Safronova V."/>
            <person name="Belimov A."/>
            <person name="Sazanova A."/>
            <person name="Kuznetsova I."/>
            <person name="Popova J."/>
            <person name="Andronov E."/>
            <person name="Verkhozina A."/>
            <person name="Tikhonovich I."/>
        </authorList>
    </citation>
    <scope>NUCLEOTIDE SEQUENCE [LARGE SCALE GENOMIC DNA]</scope>
    <source>
        <strain evidence="2 3">Tri-38</strain>
    </source>
</reference>
<sequence length="176" mass="19523">MEFVRILILLAALLPAAVYAQGHQHGETSAYAGEETREIKSLSDEEIADLRKGAGSGLAKAAELNGVPGPSHLLQLKDEIQLDPQQTAAIQKIFDHMRSDAISEGNRLISYESALDIEFKNGTITDEILSRMIAKIEESRGKLRYIHLSAHLKTRLILTVDQIERYNSLRGYADPK</sequence>
<dbReference type="Gene3D" id="1.20.120.1490">
    <property type="match status" value="1"/>
</dbReference>
<dbReference type="EMBL" id="MZMT01000024">
    <property type="protein sequence ID" value="PIO45032.1"/>
    <property type="molecule type" value="Genomic_DNA"/>
</dbReference>
<protein>
    <recommendedName>
        <fullName evidence="4">Periplasmic heavy metal sensor</fullName>
    </recommendedName>
</protein>
<name>A0A2N9VZW4_9HYPH</name>
<keyword evidence="1" id="KW-0732">Signal</keyword>
<dbReference type="OrthoDB" id="7353511at2"/>
<evidence type="ECO:0000313" key="3">
    <source>
        <dbReference type="Proteomes" id="UP000232163"/>
    </source>
</evidence>
<evidence type="ECO:0000313" key="2">
    <source>
        <dbReference type="EMBL" id="PIO45032.1"/>
    </source>
</evidence>
<feature type="signal peptide" evidence="1">
    <location>
        <begin position="1"/>
        <end position="20"/>
    </location>
</feature>
<accession>A0A2N9VZW4</accession>
<comment type="caution">
    <text evidence="2">The sequence shown here is derived from an EMBL/GenBank/DDBJ whole genome shotgun (WGS) entry which is preliminary data.</text>
</comment>